<name>A0ABN7AAC4_9HEMI</name>
<evidence type="ECO:0000256" key="3">
    <source>
        <dbReference type="ARBA" id="ARBA00022692"/>
    </source>
</evidence>
<sequence>MGLDDKHRHETTSAVDNPLDRGDFASVPNLLQQLPEKSAADTKVYSDESDINIISIYDSKPSSDYTSSERPSYSNQQDAGVCCVCQAAWTHWNGELLKRAKTPAPADSMEKNNLLRNNSESVCRICLEEQGAEEFISPCDCAGTMGKVHRSCLERWLSLLNSSECEICRHKFKVHRYLRPTRQFQFHRLPVDVCGDMICIAVLSPLCVLIIYFTVDTSLTNIKKGKQAGAIALIVVASTVVIMYFLWVFCTLRHALRYWWGCNRIVRLSNNQVVPRRVPETDGR</sequence>
<dbReference type="Proteomes" id="UP001307889">
    <property type="component" value="Chromosome 1"/>
</dbReference>
<organism evidence="15 16">
    <name type="scientific">Nesidiocoris tenuis</name>
    <dbReference type="NCBI Taxonomy" id="355587"/>
    <lineage>
        <taxon>Eukaryota</taxon>
        <taxon>Metazoa</taxon>
        <taxon>Ecdysozoa</taxon>
        <taxon>Arthropoda</taxon>
        <taxon>Hexapoda</taxon>
        <taxon>Insecta</taxon>
        <taxon>Pterygota</taxon>
        <taxon>Neoptera</taxon>
        <taxon>Paraneoptera</taxon>
        <taxon>Hemiptera</taxon>
        <taxon>Heteroptera</taxon>
        <taxon>Panheteroptera</taxon>
        <taxon>Cimicomorpha</taxon>
        <taxon>Miridae</taxon>
        <taxon>Dicyphina</taxon>
        <taxon>Nesidiocoris</taxon>
    </lineage>
</organism>
<dbReference type="InterPro" id="IPR013083">
    <property type="entry name" value="Znf_RING/FYVE/PHD"/>
</dbReference>
<evidence type="ECO:0000256" key="9">
    <source>
        <dbReference type="ARBA" id="ARBA00023136"/>
    </source>
</evidence>
<feature type="domain" description="RING-type" evidence="13">
    <location>
        <begin position="123"/>
        <end position="169"/>
    </location>
</feature>
<dbReference type="EMBL" id="AP028909">
    <property type="protein sequence ID" value="BES89275.1"/>
    <property type="molecule type" value="Genomic_DNA"/>
</dbReference>
<proteinExistence type="predicted"/>
<gene>
    <name evidence="15" type="ORF">NTJ_02082</name>
</gene>
<feature type="region of interest" description="Disordered" evidence="11">
    <location>
        <begin position="1"/>
        <end position="27"/>
    </location>
</feature>
<dbReference type="Pfam" id="PF12906">
    <property type="entry name" value="RINGv"/>
    <property type="match status" value="1"/>
</dbReference>
<dbReference type="InterPro" id="IPR011016">
    <property type="entry name" value="Znf_RING-CH"/>
</dbReference>
<keyword evidence="16" id="KW-1185">Reference proteome</keyword>
<reference evidence="15 16" key="1">
    <citation type="submission" date="2023-09" db="EMBL/GenBank/DDBJ databases">
        <title>Nesidiocoris tenuis whole genome shotgun sequence.</title>
        <authorList>
            <person name="Shibata T."/>
            <person name="Shimoda M."/>
            <person name="Kobayashi T."/>
            <person name="Uehara T."/>
        </authorList>
    </citation>
    <scope>NUCLEOTIDE SEQUENCE [LARGE SCALE GENOMIC DNA]</scope>
    <source>
        <strain evidence="15 16">Japan</strain>
    </source>
</reference>
<evidence type="ECO:0000256" key="11">
    <source>
        <dbReference type="SAM" id="MobiDB-lite"/>
    </source>
</evidence>
<dbReference type="PROSITE" id="PS50089">
    <property type="entry name" value="ZF_RING_2"/>
    <property type="match status" value="1"/>
</dbReference>
<keyword evidence="9 12" id="KW-0472">Membrane</keyword>
<keyword evidence="8 12" id="KW-1133">Transmembrane helix</keyword>
<feature type="domain" description="RING-CH-type" evidence="14">
    <location>
        <begin position="115"/>
        <end position="175"/>
    </location>
</feature>
<feature type="compositionally biased region" description="Basic and acidic residues" evidence="11">
    <location>
        <begin position="1"/>
        <end position="11"/>
    </location>
</feature>
<keyword evidence="2" id="KW-0808">Transferase</keyword>
<evidence type="ECO:0000313" key="15">
    <source>
        <dbReference type="EMBL" id="BES89275.1"/>
    </source>
</evidence>
<evidence type="ECO:0000256" key="8">
    <source>
        <dbReference type="ARBA" id="ARBA00022989"/>
    </source>
</evidence>
<evidence type="ECO:0000256" key="4">
    <source>
        <dbReference type="ARBA" id="ARBA00022723"/>
    </source>
</evidence>
<dbReference type="PANTHER" id="PTHR46065">
    <property type="entry name" value="E3 UBIQUITIN-PROTEIN LIGASE MARCH 2/3 FAMILY MEMBER"/>
    <property type="match status" value="1"/>
</dbReference>
<dbReference type="SUPFAM" id="SSF57850">
    <property type="entry name" value="RING/U-box"/>
    <property type="match status" value="1"/>
</dbReference>
<feature type="transmembrane region" description="Helical" evidence="12">
    <location>
        <begin position="189"/>
        <end position="215"/>
    </location>
</feature>
<evidence type="ECO:0000256" key="2">
    <source>
        <dbReference type="ARBA" id="ARBA00022679"/>
    </source>
</evidence>
<evidence type="ECO:0000256" key="10">
    <source>
        <dbReference type="PROSITE-ProRule" id="PRU00175"/>
    </source>
</evidence>
<evidence type="ECO:0000259" key="13">
    <source>
        <dbReference type="PROSITE" id="PS50089"/>
    </source>
</evidence>
<dbReference type="SMART" id="SM00744">
    <property type="entry name" value="RINGv"/>
    <property type="match status" value="1"/>
</dbReference>
<dbReference type="Gene3D" id="3.30.40.10">
    <property type="entry name" value="Zinc/RING finger domain, C3HC4 (zinc finger)"/>
    <property type="match status" value="1"/>
</dbReference>
<evidence type="ECO:0000259" key="14">
    <source>
        <dbReference type="PROSITE" id="PS51292"/>
    </source>
</evidence>
<keyword evidence="6" id="KW-0833">Ubl conjugation pathway</keyword>
<evidence type="ECO:0000313" key="16">
    <source>
        <dbReference type="Proteomes" id="UP001307889"/>
    </source>
</evidence>
<evidence type="ECO:0000256" key="5">
    <source>
        <dbReference type="ARBA" id="ARBA00022771"/>
    </source>
</evidence>
<dbReference type="PANTHER" id="PTHR46065:SF3">
    <property type="entry name" value="FI20425P1"/>
    <property type="match status" value="1"/>
</dbReference>
<evidence type="ECO:0000256" key="1">
    <source>
        <dbReference type="ARBA" id="ARBA00004141"/>
    </source>
</evidence>
<evidence type="ECO:0000256" key="12">
    <source>
        <dbReference type="SAM" id="Phobius"/>
    </source>
</evidence>
<accession>A0ABN7AAC4</accession>
<keyword evidence="3 12" id="KW-0812">Transmembrane</keyword>
<dbReference type="InterPro" id="IPR001841">
    <property type="entry name" value="Znf_RING"/>
</dbReference>
<keyword evidence="4" id="KW-0479">Metal-binding</keyword>
<keyword evidence="5 10" id="KW-0863">Zinc-finger</keyword>
<evidence type="ECO:0000256" key="7">
    <source>
        <dbReference type="ARBA" id="ARBA00022833"/>
    </source>
</evidence>
<keyword evidence="7" id="KW-0862">Zinc</keyword>
<comment type="subcellular location">
    <subcellularLocation>
        <location evidence="1">Membrane</location>
        <topology evidence="1">Multi-pass membrane protein</topology>
    </subcellularLocation>
</comment>
<feature type="transmembrane region" description="Helical" evidence="12">
    <location>
        <begin position="227"/>
        <end position="249"/>
    </location>
</feature>
<protein>
    <submittedName>
        <fullName evidence="15">Membrane-associated RING finger containing protein</fullName>
    </submittedName>
</protein>
<dbReference type="PROSITE" id="PS51292">
    <property type="entry name" value="ZF_RING_CH"/>
    <property type="match status" value="1"/>
</dbReference>
<evidence type="ECO:0000256" key="6">
    <source>
        <dbReference type="ARBA" id="ARBA00022786"/>
    </source>
</evidence>